<dbReference type="Proteomes" id="UP001295423">
    <property type="component" value="Unassembled WGS sequence"/>
</dbReference>
<dbReference type="PANTHER" id="PTHR36453:SF1">
    <property type="entry name" value="RIGHT HANDED BETA HELIX DOMAIN-CONTAINING PROTEIN"/>
    <property type="match status" value="1"/>
</dbReference>
<dbReference type="EMBL" id="CAKOGP040001224">
    <property type="protein sequence ID" value="CAJ1944339.1"/>
    <property type="molecule type" value="Genomic_DNA"/>
</dbReference>
<evidence type="ECO:0000256" key="1">
    <source>
        <dbReference type="SAM" id="SignalP"/>
    </source>
</evidence>
<feature type="signal peptide" evidence="1">
    <location>
        <begin position="1"/>
        <end position="26"/>
    </location>
</feature>
<protein>
    <recommendedName>
        <fullName evidence="4">Right handed beta helix domain-containing protein</fullName>
    </recommendedName>
</protein>
<reference evidence="2" key="1">
    <citation type="submission" date="2023-08" db="EMBL/GenBank/DDBJ databases">
        <authorList>
            <person name="Audoor S."/>
            <person name="Bilcke G."/>
        </authorList>
    </citation>
    <scope>NUCLEOTIDE SEQUENCE</scope>
</reference>
<name>A0AAD2FM34_9STRA</name>
<dbReference type="Gene3D" id="2.160.20.10">
    <property type="entry name" value="Single-stranded right-handed beta-helix, Pectin lyase-like"/>
    <property type="match status" value="1"/>
</dbReference>
<evidence type="ECO:0008006" key="4">
    <source>
        <dbReference type="Google" id="ProtNLM"/>
    </source>
</evidence>
<dbReference type="InterPro" id="IPR011050">
    <property type="entry name" value="Pectin_lyase_fold/virulence"/>
</dbReference>
<feature type="chain" id="PRO_5042275849" description="Right handed beta helix domain-containing protein" evidence="1">
    <location>
        <begin position="27"/>
        <end position="905"/>
    </location>
</feature>
<dbReference type="PROSITE" id="PS51257">
    <property type="entry name" value="PROKAR_LIPOPROTEIN"/>
    <property type="match status" value="1"/>
</dbReference>
<dbReference type="InterPro" id="IPR012334">
    <property type="entry name" value="Pectin_lyas_fold"/>
</dbReference>
<proteinExistence type="predicted"/>
<evidence type="ECO:0000313" key="3">
    <source>
        <dbReference type="Proteomes" id="UP001295423"/>
    </source>
</evidence>
<gene>
    <name evidence="2" type="ORF">CYCCA115_LOCUS8838</name>
</gene>
<accession>A0AAD2FM34</accession>
<dbReference type="SUPFAM" id="SSF51126">
    <property type="entry name" value="Pectin lyase-like"/>
    <property type="match status" value="1"/>
</dbReference>
<sequence length="905" mass="100312">MRTCGYSHLFVSLLWLISSCLPASKASLYPPDQQRLEAIRAEATEEATLLDEELDCGMRRLMLKAAKKAVPWRKDMFDVYQALELETRCHDRAELEPEESSVSYVRRQLLQDESPQPQLRSFPLDPSQFTVHVCSAVGNDSHEGSQKRPFASFERALEATRTFVKDFQKKMGSSNDNFANVHHTGPVPNRTIILHDGIHYLGTTVHLSPMDSNLTIRNAPGEEAWFSGGKLIKSADVDWTRTESNENIWMASLANSKIEAVTGLFTVKDHQRMTLARFPNANVEEWDSPNRYVSRNDVAEWTFPPFGKVPEFYSIDLTQPDNPTGHVKNDSIMDQYNSYGTGQGGACATVWGDEPSYWCSNLAGGGWAEVDKAAALAGRMNIPRGMVLNNAASEIFQRSKNWKDPKGAIVHAAHSQGWSWHMFNISTVMHNETSVTIDFDKGGSQGGRNWECKDGKGHLTDCDGDDKMLEGGSWYVEGILEELDAPGEFYFDEDTKHLYLYPMKNCTDKSKSCIPDMVATNLQTMIKIEGTMDVPVQNIRIQGIGFRDAAKTYMEQWSAPSGGDWALHRGGAIHLEGTEDVAIVDSKFHRLDGNAIMLGGYCHDTQIMRSEFSWLGNGAIATWGDTDGYDATVPSQPRGTVVSHNVMSNLGLYQKQSSGFGQNKACLNTVTDNVMFNLPRAAINFNDGLGGGNMVRGNIIFNSCRESGDHGPINSWDRMPFLTNTTGTGPSFTPLPTHTTKNFILANYGASEGFDNDDGSSWYYTYDNVFYAADGFKMDYGGHDSRFYGNLVYATNKHCFGTGSFHKDHADTFFNNTCILATTRNPADTKVGTLYQCSTDGMNPTQNRYLTQSGNATWSCLPHSELFTLAEMQDMGFEANSSVGTIPDAGSIISMAKEILGMQTL</sequence>
<organism evidence="2 3">
    <name type="scientific">Cylindrotheca closterium</name>
    <dbReference type="NCBI Taxonomy" id="2856"/>
    <lineage>
        <taxon>Eukaryota</taxon>
        <taxon>Sar</taxon>
        <taxon>Stramenopiles</taxon>
        <taxon>Ochrophyta</taxon>
        <taxon>Bacillariophyta</taxon>
        <taxon>Bacillariophyceae</taxon>
        <taxon>Bacillariophycidae</taxon>
        <taxon>Bacillariales</taxon>
        <taxon>Bacillariaceae</taxon>
        <taxon>Cylindrotheca</taxon>
    </lineage>
</organism>
<evidence type="ECO:0000313" key="2">
    <source>
        <dbReference type="EMBL" id="CAJ1944339.1"/>
    </source>
</evidence>
<keyword evidence="1" id="KW-0732">Signal</keyword>
<dbReference type="PANTHER" id="PTHR36453">
    <property type="entry name" value="SECRETED PROTEIN-RELATED"/>
    <property type="match status" value="1"/>
</dbReference>
<comment type="caution">
    <text evidence="2">The sequence shown here is derived from an EMBL/GenBank/DDBJ whole genome shotgun (WGS) entry which is preliminary data.</text>
</comment>
<dbReference type="AlphaFoldDB" id="A0AAD2FM34"/>
<keyword evidence="3" id="KW-1185">Reference proteome</keyword>